<dbReference type="Proteomes" id="UP001596395">
    <property type="component" value="Unassembled WGS sequence"/>
</dbReference>
<evidence type="ECO:0000313" key="3">
    <source>
        <dbReference type="Proteomes" id="UP001596395"/>
    </source>
</evidence>
<name>A0ABD5VHD6_9EURY</name>
<sequence length="334" mass="37504">MNRRHFLGSIAAASAVTLPGRARGTQSAFVDEFGYAVVDFFDDDWDESGLKNAVSETVDSVCYAYGKLDDPEEVESTQESGFLSSFQQVGLEELQENPDAYDWLLEYLDDIGEFLGWLDVFPDRIAEEVSDLADKASRFTKYVPLVSSVKGVLDSGCGIHEQLEAGKSPSADRYVEFFKYVALTIVEVILLILSFGASYRVAYSVTGKINQLLIHRVGRSIGWRAYSWVLSQIHWGVRVAFGEGMAQSINQTVGTVSEEVVSASRGTDNPVSEKRASELARKDVKQMAERTDDWGIKYELWETQQWIEQQRRSAMKEADRLRRQAEAFFGNLPL</sequence>
<proteinExistence type="predicted"/>
<comment type="caution">
    <text evidence="2">The sequence shown here is derived from an EMBL/GenBank/DDBJ whole genome shotgun (WGS) entry which is preliminary data.</text>
</comment>
<evidence type="ECO:0000256" key="1">
    <source>
        <dbReference type="SAM" id="Phobius"/>
    </source>
</evidence>
<keyword evidence="3" id="KW-1185">Reference proteome</keyword>
<dbReference type="AlphaFoldDB" id="A0ABD5VHD6"/>
<keyword evidence="1" id="KW-0812">Transmembrane</keyword>
<dbReference type="RefSeq" id="WP_336350460.1">
    <property type="nucleotide sequence ID" value="NZ_JAZAQL010000002.1"/>
</dbReference>
<protein>
    <submittedName>
        <fullName evidence="2">Uncharacterized protein</fullName>
    </submittedName>
</protein>
<feature type="transmembrane region" description="Helical" evidence="1">
    <location>
        <begin position="177"/>
        <end position="199"/>
    </location>
</feature>
<accession>A0ABD5VHD6</accession>
<reference evidence="2 3" key="1">
    <citation type="journal article" date="2019" name="Int. J. Syst. Evol. Microbiol.">
        <title>The Global Catalogue of Microorganisms (GCM) 10K type strain sequencing project: providing services to taxonomists for standard genome sequencing and annotation.</title>
        <authorList>
            <consortium name="The Broad Institute Genomics Platform"/>
            <consortium name="The Broad Institute Genome Sequencing Center for Infectious Disease"/>
            <person name="Wu L."/>
            <person name="Ma J."/>
        </authorList>
    </citation>
    <scope>NUCLEOTIDE SEQUENCE [LARGE SCALE GENOMIC DNA]</scope>
    <source>
        <strain evidence="2 3">GX26</strain>
    </source>
</reference>
<dbReference type="EMBL" id="JBHSXN010000002">
    <property type="protein sequence ID" value="MFC6953502.1"/>
    <property type="molecule type" value="Genomic_DNA"/>
</dbReference>
<evidence type="ECO:0000313" key="2">
    <source>
        <dbReference type="EMBL" id="MFC6953502.1"/>
    </source>
</evidence>
<keyword evidence="1" id="KW-1133">Transmembrane helix</keyword>
<organism evidence="2 3">
    <name type="scientific">Halorubellus litoreus</name>
    <dbReference type="NCBI Taxonomy" id="755308"/>
    <lineage>
        <taxon>Archaea</taxon>
        <taxon>Methanobacteriati</taxon>
        <taxon>Methanobacteriota</taxon>
        <taxon>Stenosarchaea group</taxon>
        <taxon>Halobacteria</taxon>
        <taxon>Halobacteriales</taxon>
        <taxon>Halorubellaceae</taxon>
        <taxon>Halorubellus</taxon>
    </lineage>
</organism>
<gene>
    <name evidence="2" type="ORF">ACFQGB_11570</name>
</gene>
<keyword evidence="1" id="KW-0472">Membrane</keyword>